<gene>
    <name evidence="2" type="ORF">P2G67_13385</name>
</gene>
<organism evidence="2 3">
    <name type="scientific">Aquibaculum arenosum</name>
    <dbReference type="NCBI Taxonomy" id="3032591"/>
    <lineage>
        <taxon>Bacteria</taxon>
        <taxon>Pseudomonadati</taxon>
        <taxon>Pseudomonadota</taxon>
        <taxon>Alphaproteobacteria</taxon>
        <taxon>Rhodospirillales</taxon>
        <taxon>Rhodovibrionaceae</taxon>
        <taxon>Aquibaculum</taxon>
    </lineage>
</organism>
<dbReference type="Pfam" id="PF10003">
    <property type="entry name" value="DUF2244"/>
    <property type="match status" value="1"/>
</dbReference>
<keyword evidence="1" id="KW-0812">Transmembrane</keyword>
<keyword evidence="3" id="KW-1185">Reference proteome</keyword>
<proteinExistence type="predicted"/>
<feature type="transmembrane region" description="Helical" evidence="1">
    <location>
        <begin position="31"/>
        <end position="52"/>
    </location>
</feature>
<dbReference type="RefSeq" id="WP_275823739.1">
    <property type="nucleotide sequence ID" value="NZ_JARHUD010000008.1"/>
</dbReference>
<feature type="transmembrane region" description="Helical" evidence="1">
    <location>
        <begin position="58"/>
        <end position="76"/>
    </location>
</feature>
<keyword evidence="1" id="KW-0472">Membrane</keyword>
<dbReference type="EMBL" id="JARHUD010000008">
    <property type="protein sequence ID" value="MDF2096969.1"/>
    <property type="molecule type" value="Genomic_DNA"/>
</dbReference>
<name>A0ABT5YRW0_9PROT</name>
<sequence>MSQQSPDGAAAEELIFDAVLTPHRSLSPRGFYLLMAAVALLGFSLGLGFFLIGAWPVIGFMGLEFLLLFLAFRVNYRRGSSCETLALTRQRLEVRRIDHRGRAQSWSFQPYWLRVELLPPHGPDPQLALTSHGRRLIIGRFLAPAERISLAEALQRAILRTRATV</sequence>
<comment type="caution">
    <text evidence="2">The sequence shown here is derived from an EMBL/GenBank/DDBJ whole genome shotgun (WGS) entry which is preliminary data.</text>
</comment>
<dbReference type="InterPro" id="IPR016990">
    <property type="entry name" value="UCP032162_TM"/>
</dbReference>
<accession>A0ABT5YRW0</accession>
<evidence type="ECO:0000313" key="3">
    <source>
        <dbReference type="Proteomes" id="UP001215503"/>
    </source>
</evidence>
<keyword evidence="1" id="KW-1133">Transmembrane helix</keyword>
<dbReference type="PIRSF" id="PIRSF032162">
    <property type="entry name" value="UCP032162_imp"/>
    <property type="match status" value="1"/>
</dbReference>
<evidence type="ECO:0000313" key="2">
    <source>
        <dbReference type="EMBL" id="MDF2096969.1"/>
    </source>
</evidence>
<dbReference type="InterPro" id="IPR019253">
    <property type="entry name" value="DUF2244_TM"/>
</dbReference>
<reference evidence="2 3" key="1">
    <citation type="submission" date="2023-03" db="EMBL/GenBank/DDBJ databases">
        <title>Fodinicurvata sp. CAU 1616 isolated from sea sendiment.</title>
        <authorList>
            <person name="Kim W."/>
        </authorList>
    </citation>
    <scope>NUCLEOTIDE SEQUENCE [LARGE SCALE GENOMIC DNA]</scope>
    <source>
        <strain evidence="2 3">CAU 1616</strain>
    </source>
</reference>
<dbReference type="Proteomes" id="UP001215503">
    <property type="component" value="Unassembled WGS sequence"/>
</dbReference>
<evidence type="ECO:0000256" key="1">
    <source>
        <dbReference type="SAM" id="Phobius"/>
    </source>
</evidence>
<protein>
    <submittedName>
        <fullName evidence="2">DUF2244 domain-containing protein</fullName>
    </submittedName>
</protein>